<evidence type="ECO:0000256" key="4">
    <source>
        <dbReference type="ARBA" id="ARBA00022692"/>
    </source>
</evidence>
<dbReference type="InterPro" id="IPR008969">
    <property type="entry name" value="CarboxyPept-like_regulatory"/>
</dbReference>
<feature type="domain" description="TonB-dependent receptor plug" evidence="9">
    <location>
        <begin position="121"/>
        <end position="245"/>
    </location>
</feature>
<dbReference type="InterPro" id="IPR039426">
    <property type="entry name" value="TonB-dep_rcpt-like"/>
</dbReference>
<organism evidence="10 11">
    <name type="scientific">Natronogracilivirga saccharolytica</name>
    <dbReference type="NCBI Taxonomy" id="2812953"/>
    <lineage>
        <taxon>Bacteria</taxon>
        <taxon>Pseudomonadati</taxon>
        <taxon>Balneolota</taxon>
        <taxon>Balneolia</taxon>
        <taxon>Balneolales</taxon>
        <taxon>Cyclonatronaceae</taxon>
        <taxon>Natronogracilivirga</taxon>
    </lineage>
</organism>
<dbReference type="Gene3D" id="2.60.40.1120">
    <property type="entry name" value="Carboxypeptidase-like, regulatory domain"/>
    <property type="match status" value="1"/>
</dbReference>
<comment type="similarity">
    <text evidence="7">Belongs to the TonB-dependent receptor family.</text>
</comment>
<evidence type="ECO:0000256" key="2">
    <source>
        <dbReference type="ARBA" id="ARBA00022448"/>
    </source>
</evidence>
<keyword evidence="6 7" id="KW-0998">Cell outer membrane</keyword>
<evidence type="ECO:0000256" key="7">
    <source>
        <dbReference type="PROSITE-ProRule" id="PRU01360"/>
    </source>
</evidence>
<evidence type="ECO:0000256" key="3">
    <source>
        <dbReference type="ARBA" id="ARBA00022452"/>
    </source>
</evidence>
<evidence type="ECO:0000313" key="10">
    <source>
        <dbReference type="EMBL" id="MBP3192138.1"/>
    </source>
</evidence>
<comment type="subcellular location">
    <subcellularLocation>
        <location evidence="1 7">Cell outer membrane</location>
        <topology evidence="1 7">Multi-pass membrane protein</topology>
    </subcellularLocation>
</comment>
<feature type="chain" id="PRO_5035323859" evidence="8">
    <location>
        <begin position="25"/>
        <end position="1070"/>
    </location>
</feature>
<dbReference type="NCBIfam" id="TIGR04056">
    <property type="entry name" value="OMP_RagA_SusC"/>
    <property type="match status" value="1"/>
</dbReference>
<evidence type="ECO:0000313" key="11">
    <source>
        <dbReference type="Proteomes" id="UP000673975"/>
    </source>
</evidence>
<dbReference type="InterPro" id="IPR023997">
    <property type="entry name" value="TonB-dep_OMP_SusC/RagA_CS"/>
</dbReference>
<comment type="caution">
    <text evidence="10">The sequence shown here is derived from an EMBL/GenBank/DDBJ whole genome shotgun (WGS) entry which is preliminary data.</text>
</comment>
<dbReference type="SUPFAM" id="SSF56935">
    <property type="entry name" value="Porins"/>
    <property type="match status" value="1"/>
</dbReference>
<dbReference type="InterPro" id="IPR037066">
    <property type="entry name" value="Plug_dom_sf"/>
</dbReference>
<sequence length="1070" mass="119316">MSSRILKAGVMCCLLVTFSVSIKAQTTTITGTVYDADDESRLPGVNIVVDETTIGTTSDEDGNYQIEVPEDGEYLVFSFVGYEERSVAIDDRTSIDVRLSPVVFEGDDVVVTAMGMTRDEKSIGHTIQEIDADDFIRSHDMNAMTSLQGRVANVDISGLGTGADGSARVIIRGHRSLRPGDANQPLFIVDGMPIDNSGGMSAGEWGGFDYGTGLNQINPHDIKSINILQGPNAAALYGSRAANGAVIITTKDGSGVDGIGVEYTSNVTIEQPAITPEFQNEYGRGSGGTFSDYNPDEDYYIIDNSEENSWGPRMSSDIMIRDWTDEVRPYTGQDDPVTDFFRTGVTSNQSLTLTGGGTDHAYRLSYTNMSNQGIYPDSDVTRHSVSLRAHKQFSDRLRAEGRFNYVKQDGFNRPPQARDPDNPVKALVRMPRSELLSDMENFQTADGFTRTWDGAWLRDEDQRSTRNMNPYWAYNLNINEDERDRAYGFAQIDYDINDWISVMGRAGLDYFEETREHRRATNTPYEDRPNFTQRSRTVEEFNMTGILTIDRPLAEEWHLDMNFGANYRNYDMREFGHSAAGLAIPGFYDVSNAERVTNIHAVGRERENSIFGSAQLGFRNYAFLEVTNRIDWVSTLPTENLPFMYPSISGTLVWSEAFGLESETFNFGRIRLSFADVGAGGNPYMTNFVYNVNPGHFDQPFADGPGTLPAVDLKPEIARSYEAGLDLRFFNNRLTLDMTAYTETTRNQILNIPVSKASGHTSATVNAGEIRNRGFEAVAGITPLESRTGWRWDSRFTFGLNRNQIIELHEDVENYFLGSIDGAVVRASVGEPFGDIVGTRYKRNDDGRRIIDSDGMPVEDDGDHVLGNFNPDWTGGISNDIRYRNFGLSTLIDISYGGEVYSLMNAFMAQRGNSKVTLEGRREWYAYQAELEEGVADAEPRGFVAEGVVETTDADGNTEWVENDKPVDPQSYWSNVGGYSPITEEFVYDATYVRMREISFSYFMPPHLLEQLPIIALEVSVIGRNLFYFHKNTPGFSPAQGSFNIGNAQGIEAFGFPETRSVGFNINVRI</sequence>
<evidence type="ECO:0000256" key="1">
    <source>
        <dbReference type="ARBA" id="ARBA00004571"/>
    </source>
</evidence>
<dbReference type="Pfam" id="PF07715">
    <property type="entry name" value="Plug"/>
    <property type="match status" value="1"/>
</dbReference>
<gene>
    <name evidence="10" type="ORF">NATSA_05630</name>
</gene>
<reference evidence="10" key="1">
    <citation type="submission" date="2021-02" db="EMBL/GenBank/DDBJ databases">
        <title>Natronogracilivirga saccharolytica gen. nov. sp. nov. a new anaerobic, haloalkiliphilic carbohydrate-fermenting bacterium from soda lake and proposing of Cyclonatronumiaceae fam. nov. in the phylum Balneolaeota.</title>
        <authorList>
            <person name="Zhilina T.N."/>
            <person name="Sorokin D.Y."/>
            <person name="Zavarzina D.G."/>
            <person name="Toshchakov S.V."/>
            <person name="Kublanov I.V."/>
        </authorList>
    </citation>
    <scope>NUCLEOTIDE SEQUENCE</scope>
    <source>
        <strain evidence="10">Z-1702</strain>
    </source>
</reference>
<keyword evidence="4 7" id="KW-0812">Transmembrane</keyword>
<proteinExistence type="inferred from homology"/>
<evidence type="ECO:0000256" key="6">
    <source>
        <dbReference type="ARBA" id="ARBA00023237"/>
    </source>
</evidence>
<dbReference type="Proteomes" id="UP000673975">
    <property type="component" value="Unassembled WGS sequence"/>
</dbReference>
<dbReference type="EMBL" id="JAFIDN010000003">
    <property type="protein sequence ID" value="MBP3192138.1"/>
    <property type="molecule type" value="Genomic_DNA"/>
</dbReference>
<name>A0A8J7RL41_9BACT</name>
<dbReference type="InterPro" id="IPR012910">
    <property type="entry name" value="Plug_dom"/>
</dbReference>
<dbReference type="AlphaFoldDB" id="A0A8J7RL41"/>
<protein>
    <submittedName>
        <fullName evidence="10">SusC/RagA family TonB-linked outer membrane protein</fullName>
    </submittedName>
</protein>
<keyword evidence="8" id="KW-0732">Signal</keyword>
<evidence type="ECO:0000256" key="5">
    <source>
        <dbReference type="ARBA" id="ARBA00023136"/>
    </source>
</evidence>
<dbReference type="PROSITE" id="PS52016">
    <property type="entry name" value="TONB_DEPENDENT_REC_3"/>
    <property type="match status" value="1"/>
</dbReference>
<keyword evidence="3 7" id="KW-1134">Transmembrane beta strand</keyword>
<dbReference type="GO" id="GO:0009279">
    <property type="term" value="C:cell outer membrane"/>
    <property type="evidence" value="ECO:0007669"/>
    <property type="project" value="UniProtKB-SubCell"/>
</dbReference>
<evidence type="ECO:0000256" key="8">
    <source>
        <dbReference type="SAM" id="SignalP"/>
    </source>
</evidence>
<dbReference type="RefSeq" id="WP_210511033.1">
    <property type="nucleotide sequence ID" value="NZ_JAFIDN010000003.1"/>
</dbReference>
<dbReference type="NCBIfam" id="TIGR04057">
    <property type="entry name" value="SusC_RagA_signa"/>
    <property type="match status" value="1"/>
</dbReference>
<feature type="signal peptide" evidence="8">
    <location>
        <begin position="1"/>
        <end position="24"/>
    </location>
</feature>
<dbReference type="SUPFAM" id="SSF49464">
    <property type="entry name" value="Carboxypeptidase regulatory domain-like"/>
    <property type="match status" value="1"/>
</dbReference>
<dbReference type="Gene3D" id="2.170.130.10">
    <property type="entry name" value="TonB-dependent receptor, plug domain"/>
    <property type="match status" value="1"/>
</dbReference>
<evidence type="ECO:0000259" key="9">
    <source>
        <dbReference type="Pfam" id="PF07715"/>
    </source>
</evidence>
<dbReference type="Pfam" id="PF13715">
    <property type="entry name" value="CarbopepD_reg_2"/>
    <property type="match status" value="1"/>
</dbReference>
<keyword evidence="5 7" id="KW-0472">Membrane</keyword>
<accession>A0A8J7RL41</accession>
<dbReference type="InterPro" id="IPR023996">
    <property type="entry name" value="TonB-dep_OMP_SusC/RagA"/>
</dbReference>
<keyword evidence="2 7" id="KW-0813">Transport</keyword>
<dbReference type="InterPro" id="IPR036942">
    <property type="entry name" value="Beta-barrel_TonB_sf"/>
</dbReference>
<keyword evidence="11" id="KW-1185">Reference proteome</keyword>
<dbReference type="Gene3D" id="2.40.170.20">
    <property type="entry name" value="TonB-dependent receptor, beta-barrel domain"/>
    <property type="match status" value="1"/>
</dbReference>